<dbReference type="InterPro" id="IPR029058">
    <property type="entry name" value="AB_hydrolase_fold"/>
</dbReference>
<dbReference type="InterPro" id="IPR049036">
    <property type="entry name" value="AF_1763-like_C"/>
</dbReference>
<organism evidence="4 5">
    <name type="scientific">Vicingus serpentipes</name>
    <dbReference type="NCBI Taxonomy" id="1926625"/>
    <lineage>
        <taxon>Bacteria</taxon>
        <taxon>Pseudomonadati</taxon>
        <taxon>Bacteroidota</taxon>
        <taxon>Flavobacteriia</taxon>
        <taxon>Flavobacteriales</taxon>
        <taxon>Vicingaceae</taxon>
        <taxon>Vicingus</taxon>
    </lineage>
</organism>
<dbReference type="Gene3D" id="3.40.50.1820">
    <property type="entry name" value="alpha/beta hydrolase"/>
    <property type="match status" value="1"/>
</dbReference>
<dbReference type="EMBL" id="VOOS01000004">
    <property type="protein sequence ID" value="TXB64576.1"/>
    <property type="molecule type" value="Genomic_DNA"/>
</dbReference>
<keyword evidence="1" id="KW-0732">Signal</keyword>
<evidence type="ECO:0000259" key="2">
    <source>
        <dbReference type="Pfam" id="PF18067"/>
    </source>
</evidence>
<evidence type="ECO:0000313" key="5">
    <source>
        <dbReference type="Proteomes" id="UP000321721"/>
    </source>
</evidence>
<accession>A0A5C6RQA9</accession>
<reference evidence="4 5" key="1">
    <citation type="submission" date="2019-08" db="EMBL/GenBank/DDBJ databases">
        <title>Genome of Vicingus serpentipes NCIMB 15042.</title>
        <authorList>
            <person name="Bowman J.P."/>
        </authorList>
    </citation>
    <scope>NUCLEOTIDE SEQUENCE [LARGE SCALE GENOMIC DNA]</scope>
    <source>
        <strain evidence="4 5">NCIMB 15042</strain>
    </source>
</reference>
<evidence type="ECO:0000259" key="3">
    <source>
        <dbReference type="Pfam" id="PF21768"/>
    </source>
</evidence>
<feature type="chain" id="PRO_5022986596" evidence="1">
    <location>
        <begin position="19"/>
        <end position="414"/>
    </location>
</feature>
<gene>
    <name evidence="4" type="ORF">FRY74_08980</name>
</gene>
<dbReference type="AlphaFoldDB" id="A0A5C6RQA9"/>
<comment type="caution">
    <text evidence="4">The sequence shown here is derived from an EMBL/GenBank/DDBJ whole genome shotgun (WGS) entry which is preliminary data.</text>
</comment>
<dbReference type="Proteomes" id="UP000321721">
    <property type="component" value="Unassembled WGS sequence"/>
</dbReference>
<dbReference type="GO" id="GO:0016787">
    <property type="term" value="F:hydrolase activity"/>
    <property type="evidence" value="ECO:0007669"/>
    <property type="project" value="InterPro"/>
</dbReference>
<dbReference type="RefSeq" id="WP_147100690.1">
    <property type="nucleotide sequence ID" value="NZ_VOOS01000004.1"/>
</dbReference>
<dbReference type="Gene3D" id="2.60.40.2200">
    <property type="match status" value="1"/>
</dbReference>
<sequence length="414" mass="45893">MKKILTLLLIVVCVSSSAQQNYTPIIFVHGMLGSGDSWAKPVQLFRGQEYPSEYLNVMDWNSLMFGQINTSKLLDSIVDDVIAKTGAEKVNLVGHSAGGEVCSAYLKDSAYVKKVENYIHLASGKLTTDLTVRTLNLYSPDDQITGGEDITGIENIAIPNKDHYEIATSTESFQAMFRFFNPNLTLKYPTSILPKNVSGRVISLGENKPEINATIFIFGINPETGDRTSKSPLFTFIADENGNWGPFLADEETFYEFVIKPTNPNKRTVHYYREPFQTENSLVYLRTIPQEGMAAMLLSGIPKDKKQAALAIFSANKAVIYGRDTLIVNGIELSSEQLSPAKKTAIAHFLYDDDKDGKTNGQPLAAFQMFPFLNGVDVFLNSKPKELIRIKFNQNTLTLKPIPSDGGVMVVVFD</sequence>
<feature type="signal peptide" evidence="1">
    <location>
        <begin position="1"/>
        <end position="18"/>
    </location>
</feature>
<dbReference type="Gene3D" id="2.60.40.2190">
    <property type="match status" value="1"/>
</dbReference>
<dbReference type="InterPro" id="IPR040664">
    <property type="entry name" value="AFL_C"/>
</dbReference>
<feature type="domain" description="AF-1763-like C-terminal" evidence="3">
    <location>
        <begin position="319"/>
        <end position="381"/>
    </location>
</feature>
<dbReference type="InterPro" id="IPR002918">
    <property type="entry name" value="Lipase_EstA/Esterase_EstB"/>
</dbReference>
<name>A0A5C6RQA9_9FLAO</name>
<proteinExistence type="predicted"/>
<feature type="domain" description="AFL C-terminal" evidence="2">
    <location>
        <begin position="196"/>
        <end position="287"/>
    </location>
</feature>
<dbReference type="OrthoDB" id="951108at2"/>
<dbReference type="SUPFAM" id="SSF53474">
    <property type="entry name" value="alpha/beta-Hydrolases"/>
    <property type="match status" value="1"/>
</dbReference>
<dbReference type="Pfam" id="PF01674">
    <property type="entry name" value="Lipase_2"/>
    <property type="match status" value="1"/>
</dbReference>
<evidence type="ECO:0000256" key="1">
    <source>
        <dbReference type="SAM" id="SignalP"/>
    </source>
</evidence>
<protein>
    <submittedName>
        <fullName evidence="4">Uncharacterized protein</fullName>
    </submittedName>
</protein>
<dbReference type="GO" id="GO:0016042">
    <property type="term" value="P:lipid catabolic process"/>
    <property type="evidence" value="ECO:0007669"/>
    <property type="project" value="InterPro"/>
</dbReference>
<dbReference type="Pfam" id="PF18067">
    <property type="entry name" value="Lipase_C"/>
    <property type="match status" value="1"/>
</dbReference>
<evidence type="ECO:0000313" key="4">
    <source>
        <dbReference type="EMBL" id="TXB64576.1"/>
    </source>
</evidence>
<keyword evidence="5" id="KW-1185">Reference proteome</keyword>
<dbReference type="Pfam" id="PF21768">
    <property type="entry name" value="AF_1763-like_C"/>
    <property type="match status" value="1"/>
</dbReference>